<reference evidence="2 3" key="1">
    <citation type="submission" date="2022-09" db="EMBL/GenBank/DDBJ databases">
        <title>Interaction between co-microsymbionts with complementary sets of symbiotic genes in legume-rhizobium systems.</title>
        <authorList>
            <person name="Safronova V."/>
            <person name="Sazanova A."/>
            <person name="Afonin A."/>
            <person name="Chirak E."/>
        </authorList>
    </citation>
    <scope>NUCLEOTIDE SEQUENCE [LARGE SCALE GENOMIC DNA]</scope>
    <source>
        <strain evidence="2 3">A18/4-1</strain>
    </source>
</reference>
<feature type="compositionally biased region" description="Basic and acidic residues" evidence="1">
    <location>
        <begin position="41"/>
        <end position="54"/>
    </location>
</feature>
<dbReference type="RefSeq" id="WP_262166707.1">
    <property type="nucleotide sequence ID" value="NZ_CP104965.1"/>
</dbReference>
<evidence type="ECO:0000313" key="3">
    <source>
        <dbReference type="Proteomes" id="UP001061862"/>
    </source>
</evidence>
<evidence type="ECO:0000256" key="1">
    <source>
        <dbReference type="SAM" id="MobiDB-lite"/>
    </source>
</evidence>
<proteinExistence type="predicted"/>
<evidence type="ECO:0000313" key="2">
    <source>
        <dbReference type="EMBL" id="UXN68730.1"/>
    </source>
</evidence>
<dbReference type="Proteomes" id="UP001061862">
    <property type="component" value="Chromosome"/>
</dbReference>
<organism evidence="2 3">
    <name type="scientific">Devosia neptuniae</name>
    <dbReference type="NCBI Taxonomy" id="191302"/>
    <lineage>
        <taxon>Bacteria</taxon>
        <taxon>Pseudomonadati</taxon>
        <taxon>Pseudomonadota</taxon>
        <taxon>Alphaproteobacteria</taxon>
        <taxon>Hyphomicrobiales</taxon>
        <taxon>Devosiaceae</taxon>
        <taxon>Devosia</taxon>
    </lineage>
</organism>
<protein>
    <submittedName>
        <fullName evidence="2">Type II toxin-antitoxin system VapB family antitoxin</fullName>
    </submittedName>
</protein>
<keyword evidence="3" id="KW-1185">Reference proteome</keyword>
<dbReference type="Pfam" id="PF07704">
    <property type="entry name" value="PSK_trans_fac"/>
    <property type="match status" value="1"/>
</dbReference>
<gene>
    <name evidence="2" type="ORF">N8A98_15945</name>
</gene>
<accession>A0ABY6C925</accession>
<sequence length="84" mass="9366">MALNVNNKQADELTRKFAQLEGVGLSEAIVIAMREAIARRRASETPRQTVERVLSKHGISNSAKARQPLPRSAYDEMWGDEDGQ</sequence>
<feature type="region of interest" description="Disordered" evidence="1">
    <location>
        <begin position="41"/>
        <end position="84"/>
    </location>
</feature>
<dbReference type="InterPro" id="IPR011660">
    <property type="entry name" value="VapB-like"/>
</dbReference>
<name>A0ABY6C925_9HYPH</name>
<dbReference type="EMBL" id="CP104965">
    <property type="protein sequence ID" value="UXN68730.1"/>
    <property type="molecule type" value="Genomic_DNA"/>
</dbReference>